<evidence type="ECO:0000313" key="2">
    <source>
        <dbReference type="EMBL" id="UWP58607.1"/>
    </source>
</evidence>
<dbReference type="PANTHER" id="PTHR43383">
    <property type="entry name" value="NODULIN 6"/>
    <property type="match status" value="1"/>
</dbReference>
<dbReference type="Pfam" id="PF04909">
    <property type="entry name" value="Amidohydro_2"/>
    <property type="match status" value="1"/>
</dbReference>
<dbReference type="SUPFAM" id="SSF51556">
    <property type="entry name" value="Metallo-dependent hydrolases"/>
    <property type="match status" value="1"/>
</dbReference>
<dbReference type="Gene3D" id="3.20.20.140">
    <property type="entry name" value="Metal-dependent hydrolases"/>
    <property type="match status" value="1"/>
</dbReference>
<organism evidence="2 3">
    <name type="scientific">Ruminococcus gauvreauii</name>
    <dbReference type="NCBI Taxonomy" id="438033"/>
    <lineage>
        <taxon>Bacteria</taxon>
        <taxon>Bacillati</taxon>
        <taxon>Bacillota</taxon>
        <taxon>Clostridia</taxon>
        <taxon>Eubacteriales</taxon>
        <taxon>Oscillospiraceae</taxon>
        <taxon>Ruminococcus</taxon>
    </lineage>
</organism>
<gene>
    <name evidence="2" type="ORF">NQ502_14660</name>
</gene>
<keyword evidence="3" id="KW-1185">Reference proteome</keyword>
<name>A0ABY5VE18_9FIRM</name>
<sequence length="420" mass="48188">MIQEIYDYVMQLQIIDTHEHLPAFEHNREKNDVIAEFLAHYFNVDLVSAGMTRKECAALKGSSLNIMEKWNILKPYWEVCRHTGYGQSLQIAVREIYGIDAICTETIEALDAAYQKGFGERHYQKVLKEKSNIRVSILDTWGNEEFDREYFIAANRIDKLIQPRTGKDMEELEQAAGVTISSFEDYLRACEIRLNQYDEISHILKLGIAYSRSLDFQPTTRTEAESAFLKLLRSGGGYIEKEEQTYYCDPVLTNYLFRFMTGLAQEKGMIMQIHTGIQEGNGNLLSNSRPSHLNEIFLEYPNMKFDLFHIGYPYQGELGALCKMFPNVYVDMCWAHIVSPEASRKALSEWLELFSYTKISGFGGDYMLIDGVYGHQYIARKNIAAVLSAKVGEGLFDETEACRIGKALLYDNPARIFQID</sequence>
<dbReference type="InterPro" id="IPR032466">
    <property type="entry name" value="Metal_Hydrolase"/>
</dbReference>
<proteinExistence type="predicted"/>
<reference evidence="2" key="1">
    <citation type="journal article" date="2022" name="Cell">
        <title>Design, construction, and in vivo augmentation of a complex gut microbiome.</title>
        <authorList>
            <person name="Cheng A.G."/>
            <person name="Ho P.Y."/>
            <person name="Aranda-Diaz A."/>
            <person name="Jain S."/>
            <person name="Yu F.B."/>
            <person name="Meng X."/>
            <person name="Wang M."/>
            <person name="Iakiviak M."/>
            <person name="Nagashima K."/>
            <person name="Zhao A."/>
            <person name="Murugkar P."/>
            <person name="Patil A."/>
            <person name="Atabakhsh K."/>
            <person name="Weakley A."/>
            <person name="Yan J."/>
            <person name="Brumbaugh A.R."/>
            <person name="Higginbottom S."/>
            <person name="Dimas A."/>
            <person name="Shiver A.L."/>
            <person name="Deutschbauer A."/>
            <person name="Neff N."/>
            <person name="Sonnenburg J.L."/>
            <person name="Huang K.C."/>
            <person name="Fischbach M.A."/>
        </authorList>
    </citation>
    <scope>NUCLEOTIDE SEQUENCE</scope>
    <source>
        <strain evidence="2">DSM 19829</strain>
    </source>
</reference>
<dbReference type="PANTHER" id="PTHR43383:SF2">
    <property type="entry name" value="AMIDOHYDROLASE 2 FAMILY PROTEIN"/>
    <property type="match status" value="1"/>
</dbReference>
<protein>
    <submittedName>
        <fullName evidence="2">Amidohydrolase family protein</fullName>
    </submittedName>
</protein>
<accession>A0ABY5VE18</accession>
<dbReference type="Proteomes" id="UP001060164">
    <property type="component" value="Chromosome"/>
</dbReference>
<dbReference type="EMBL" id="CP102290">
    <property type="protein sequence ID" value="UWP58607.1"/>
    <property type="molecule type" value="Genomic_DNA"/>
</dbReference>
<evidence type="ECO:0000313" key="3">
    <source>
        <dbReference type="Proteomes" id="UP001060164"/>
    </source>
</evidence>
<evidence type="ECO:0000259" key="1">
    <source>
        <dbReference type="Pfam" id="PF04909"/>
    </source>
</evidence>
<feature type="domain" description="Amidohydrolase-related" evidence="1">
    <location>
        <begin position="263"/>
        <end position="418"/>
    </location>
</feature>
<dbReference type="InterPro" id="IPR006680">
    <property type="entry name" value="Amidohydro-rel"/>
</dbReference>
<dbReference type="RefSeq" id="WP_044983400.1">
    <property type="nucleotide sequence ID" value="NZ_CABLBR010000023.1"/>
</dbReference>